<dbReference type="OrthoDB" id="10400159at2759"/>
<evidence type="ECO:0000313" key="3">
    <source>
        <dbReference type="Proteomes" id="UP001152888"/>
    </source>
</evidence>
<accession>A0A9P0KD68</accession>
<gene>
    <name evidence="2" type="ORF">ACAOBT_LOCUS10290</name>
</gene>
<keyword evidence="3" id="KW-1185">Reference proteome</keyword>
<keyword evidence="1" id="KW-0732">Signal</keyword>
<comment type="caution">
    <text evidence="2">The sequence shown here is derived from an EMBL/GenBank/DDBJ whole genome shotgun (WGS) entry which is preliminary data.</text>
</comment>
<proteinExistence type="predicted"/>
<dbReference type="AlphaFoldDB" id="A0A9P0KD68"/>
<evidence type="ECO:0000256" key="1">
    <source>
        <dbReference type="SAM" id="SignalP"/>
    </source>
</evidence>
<feature type="signal peptide" evidence="1">
    <location>
        <begin position="1"/>
        <end position="20"/>
    </location>
</feature>
<evidence type="ECO:0000313" key="2">
    <source>
        <dbReference type="EMBL" id="CAH1972966.1"/>
    </source>
</evidence>
<reference evidence="2" key="1">
    <citation type="submission" date="2022-03" db="EMBL/GenBank/DDBJ databases">
        <authorList>
            <person name="Sayadi A."/>
        </authorList>
    </citation>
    <scope>NUCLEOTIDE SEQUENCE</scope>
</reference>
<dbReference type="Proteomes" id="UP001152888">
    <property type="component" value="Unassembled WGS sequence"/>
</dbReference>
<name>A0A9P0KD68_ACAOB</name>
<feature type="chain" id="PRO_5040161593" evidence="1">
    <location>
        <begin position="21"/>
        <end position="53"/>
    </location>
</feature>
<protein>
    <submittedName>
        <fullName evidence="2">Uncharacterized protein</fullName>
    </submittedName>
</protein>
<organism evidence="2 3">
    <name type="scientific">Acanthoscelides obtectus</name>
    <name type="common">Bean weevil</name>
    <name type="synonym">Bruchus obtectus</name>
    <dbReference type="NCBI Taxonomy" id="200917"/>
    <lineage>
        <taxon>Eukaryota</taxon>
        <taxon>Metazoa</taxon>
        <taxon>Ecdysozoa</taxon>
        <taxon>Arthropoda</taxon>
        <taxon>Hexapoda</taxon>
        <taxon>Insecta</taxon>
        <taxon>Pterygota</taxon>
        <taxon>Neoptera</taxon>
        <taxon>Endopterygota</taxon>
        <taxon>Coleoptera</taxon>
        <taxon>Polyphaga</taxon>
        <taxon>Cucujiformia</taxon>
        <taxon>Chrysomeloidea</taxon>
        <taxon>Chrysomelidae</taxon>
        <taxon>Bruchinae</taxon>
        <taxon>Bruchini</taxon>
        <taxon>Acanthoscelides</taxon>
    </lineage>
</organism>
<sequence length="53" mass="5998">MLFGGCALILIPSVSTPARSNEACRSFPGRNINFSWSRFKICCVYYEDCQVVF</sequence>
<dbReference type="EMBL" id="CAKOFQ010006803">
    <property type="protein sequence ID" value="CAH1972966.1"/>
    <property type="molecule type" value="Genomic_DNA"/>
</dbReference>